<dbReference type="AlphaFoldDB" id="A0ABD2JJJ2"/>
<comment type="caution">
    <text evidence="3">The sequence shown here is derived from an EMBL/GenBank/DDBJ whole genome shotgun (WGS) entry which is preliminary data.</text>
</comment>
<accession>A0ABD2JJJ2</accession>
<dbReference type="Proteomes" id="UP001620626">
    <property type="component" value="Unassembled WGS sequence"/>
</dbReference>
<feature type="compositionally biased region" description="Basic and acidic residues" evidence="1">
    <location>
        <begin position="54"/>
        <end position="90"/>
    </location>
</feature>
<feature type="compositionally biased region" description="Basic and acidic residues" evidence="1">
    <location>
        <begin position="125"/>
        <end position="145"/>
    </location>
</feature>
<keyword evidence="4" id="KW-1185">Reference proteome</keyword>
<feature type="compositionally biased region" description="Low complexity" evidence="1">
    <location>
        <begin position="205"/>
        <end position="216"/>
    </location>
</feature>
<keyword evidence="2" id="KW-0732">Signal</keyword>
<dbReference type="EMBL" id="JBICBT010000956">
    <property type="protein sequence ID" value="KAL3090782.1"/>
    <property type="molecule type" value="Genomic_DNA"/>
</dbReference>
<name>A0ABD2JJJ2_9BILA</name>
<proteinExistence type="predicted"/>
<evidence type="ECO:0000256" key="1">
    <source>
        <dbReference type="SAM" id="MobiDB-lite"/>
    </source>
</evidence>
<protein>
    <submittedName>
        <fullName evidence="3">Uncharacterized protein</fullName>
    </submittedName>
</protein>
<evidence type="ECO:0000313" key="3">
    <source>
        <dbReference type="EMBL" id="KAL3090782.1"/>
    </source>
</evidence>
<evidence type="ECO:0000313" key="4">
    <source>
        <dbReference type="Proteomes" id="UP001620626"/>
    </source>
</evidence>
<feature type="compositionally biased region" description="Basic and acidic residues" evidence="1">
    <location>
        <begin position="99"/>
        <end position="118"/>
    </location>
</feature>
<reference evidence="3 4" key="1">
    <citation type="submission" date="2024-10" db="EMBL/GenBank/DDBJ databases">
        <authorList>
            <person name="Kim D."/>
        </authorList>
    </citation>
    <scope>NUCLEOTIDE SEQUENCE [LARGE SCALE GENOMIC DNA]</scope>
    <source>
        <strain evidence="3">BH-2024</strain>
    </source>
</reference>
<sequence length="291" mass="31208">MRIIFFFAIISLVLLAILEEANSMPRGEAKEKKAVGALSPAKPKSPAKSKAKSPGKEKHAKGEAKAAEKEAKAHSKKDEKIAKNGEEKVSDSSPSKVSPHTDKDKKEAKSPAKKDKGPKSPVKSPKKEDKHKANLEIAQRAEAKSPTKAAQKGGKNSQMGGGEEAAEKAQAEVPKLLKNAKGAEAAEITDNGNAIELAADVQQPSSSSLATSDPSSANEFGSFEPAIVAYSEFYDDDLDTSGSDFDLDFTDDEDELFSEDGNYFDFGDEWAEEGQFEGTEFVGNMPEMLVH</sequence>
<feature type="region of interest" description="Disordered" evidence="1">
    <location>
        <begin position="195"/>
        <end position="220"/>
    </location>
</feature>
<evidence type="ECO:0000256" key="2">
    <source>
        <dbReference type="SAM" id="SignalP"/>
    </source>
</evidence>
<feature type="chain" id="PRO_5044786211" evidence="2">
    <location>
        <begin position="24"/>
        <end position="291"/>
    </location>
</feature>
<feature type="signal peptide" evidence="2">
    <location>
        <begin position="1"/>
        <end position="23"/>
    </location>
</feature>
<feature type="region of interest" description="Disordered" evidence="1">
    <location>
        <begin position="26"/>
        <end position="173"/>
    </location>
</feature>
<gene>
    <name evidence="3" type="ORF">niasHT_030001</name>
</gene>
<organism evidence="3 4">
    <name type="scientific">Heterodera trifolii</name>
    <dbReference type="NCBI Taxonomy" id="157864"/>
    <lineage>
        <taxon>Eukaryota</taxon>
        <taxon>Metazoa</taxon>
        <taxon>Ecdysozoa</taxon>
        <taxon>Nematoda</taxon>
        <taxon>Chromadorea</taxon>
        <taxon>Rhabditida</taxon>
        <taxon>Tylenchina</taxon>
        <taxon>Tylenchomorpha</taxon>
        <taxon>Tylenchoidea</taxon>
        <taxon>Heteroderidae</taxon>
        <taxon>Heteroderinae</taxon>
        <taxon>Heterodera</taxon>
    </lineage>
</organism>